<keyword evidence="3 11" id="KW-0728">SH3 domain</keyword>
<dbReference type="STRING" id="43700.ENSMALP00000027894"/>
<feature type="compositionally biased region" description="Polar residues" evidence="13">
    <location>
        <begin position="762"/>
        <end position="776"/>
    </location>
</feature>
<evidence type="ECO:0000256" key="12">
    <source>
        <dbReference type="SAM" id="Coils"/>
    </source>
</evidence>
<feature type="compositionally biased region" description="Pro residues" evidence="13">
    <location>
        <begin position="578"/>
        <end position="594"/>
    </location>
</feature>
<keyword evidence="4" id="KW-1003">Cell membrane</keyword>
<dbReference type="InterPro" id="IPR035755">
    <property type="entry name" value="RIM-BP_SH3_3"/>
</dbReference>
<evidence type="ECO:0000256" key="10">
    <source>
        <dbReference type="ARBA" id="ARBA00068024"/>
    </source>
</evidence>
<evidence type="ECO:0000259" key="14">
    <source>
        <dbReference type="PROSITE" id="PS50002"/>
    </source>
</evidence>
<dbReference type="SMART" id="SM00060">
    <property type="entry name" value="FN3"/>
    <property type="match status" value="3"/>
</dbReference>
<dbReference type="InterPro" id="IPR057884">
    <property type="entry name" value="FN3_RIM-BP1/2/3"/>
</dbReference>
<comment type="similarity">
    <text evidence="2">Belongs to the RIMBP family.</text>
</comment>
<dbReference type="AlphaFoldDB" id="A0A3Q3K345"/>
<dbReference type="PROSITE" id="PS50002">
    <property type="entry name" value="SH3"/>
    <property type="match status" value="2"/>
</dbReference>
<dbReference type="InterPro" id="IPR036116">
    <property type="entry name" value="FN3_sf"/>
</dbReference>
<name>A0A3Q3K345_MONAL</name>
<dbReference type="Gene3D" id="2.60.40.10">
    <property type="entry name" value="Immunoglobulins"/>
    <property type="match status" value="2"/>
</dbReference>
<dbReference type="PANTHER" id="PTHR14234:SF18">
    <property type="entry name" value="RIMS-BINDING PROTEIN 2"/>
    <property type="match status" value="1"/>
</dbReference>
<feature type="coiled-coil region" evidence="12">
    <location>
        <begin position="1"/>
        <end position="57"/>
    </location>
</feature>
<evidence type="ECO:0000256" key="8">
    <source>
        <dbReference type="ARBA" id="ARBA00034103"/>
    </source>
</evidence>
<sequence length="1025" mass="114428">MREAAERRQQLELEHEQALAVLNAKQQEIDLLQKAKVRELEEKCRNQSEQFNLLSKELEKFRLQAGKFDILSTEPLTVCESPGSPNKSMSQLLNGLAAPIGKGNEAPTSRSLISEFIRPLQISGDKPELLSVKPTLFTRSRASSPARPFLSEVCNIELFLVHCSYNPYDGPNEHPEAELPLVAGKYLYVYGTMDEDGFYEGELLDGQRGLVPSNFVDFVQDEEAPSVQHRDTVAKESGYLNHSSLGPHLGMDLLGSSSNGAGTLDVSIDEVGEDIVPYPRRINLIKQLAKSVIIAWDPPVVPPGWGSISGYNVSVDKEVRMSVPYGGRTKTLIEKLNLATNTYRISVQSITDRGPSDELRCTLLVGKDVVVAPYYLRVDSITQVSAELSWMPSNSNYGHTIFLSGAEYDMVRAGGYKYKFFNLKPMTVYKVKVVAQPHQVPWQLPVDQREKREISVEFCTQPAGPPLPPQEVQVQCGQTPGVLQVRWKPPPLTPSGTSNGACVIGYAVCTKGQKIAEVLYPTADYVTVDLNRIQCLEAREVIVRTLSTQGESQDSPVAIIPHNLLVPHTAPRTASLAAPPPPLSSSPASVPAPPCTQVQTPWERSPSPLPLMHGSNLEPPHFQPQRSPSPQRILPQPQGVPIPNTIAKAMAREAAQRVFAEGSRVEKRNIFSERGDVLHPLNSDEEEDGYDSPNARRRGASVDEFLRGSELGRQSCPHFCNHSEEYHTESSRGSDLSDIMEEDEEDLYSEMQLEEGRRRSISSHNTLKIIGNSPSHGSADRLDHSERRPVHIGTPPQRRPIPSIDGYGGRRHRQGRCSPDYYEESEPEELTRVFVALFDYDPMSMSPNPDAADEELPFKEDYDFHDGFYRAEIRDRVGLIPCNMVSEIQTEDDEMMEQLLKQGFLPLNTPVEKLERNRRSGRQHPMSTRRMVALYDYDPRESSPNVDVEAELTFCAGDVITVFGEIDEDGFYYGELNGHKGLVPSNFLEEVPDDVEVFLTDSPSRYPQDTPARIKTKRVHAPLQY</sequence>
<dbReference type="FunFam" id="2.60.40.10:FF:000643">
    <property type="entry name" value="RIMS-binding protein 2 isoform X1"/>
    <property type="match status" value="1"/>
</dbReference>
<evidence type="ECO:0000256" key="1">
    <source>
        <dbReference type="ARBA" id="ARBA00004236"/>
    </source>
</evidence>
<dbReference type="FunFam" id="2.60.40.10:FF:000072">
    <property type="entry name" value="RIMS-binding protein 2 isoform X1"/>
    <property type="match status" value="1"/>
</dbReference>
<evidence type="ECO:0000256" key="4">
    <source>
        <dbReference type="ARBA" id="ARBA00022475"/>
    </source>
</evidence>
<dbReference type="SUPFAM" id="SSF50044">
    <property type="entry name" value="SH3-domain"/>
    <property type="match status" value="3"/>
</dbReference>
<evidence type="ECO:0000256" key="9">
    <source>
        <dbReference type="ARBA" id="ARBA00054159"/>
    </source>
</evidence>
<keyword evidence="6" id="KW-0770">Synapse</keyword>
<feature type="region of interest" description="Disordered" evidence="13">
    <location>
        <begin position="572"/>
        <end position="636"/>
    </location>
</feature>
<evidence type="ECO:0000313" key="16">
    <source>
        <dbReference type="Proteomes" id="UP000261600"/>
    </source>
</evidence>
<dbReference type="FunFam" id="2.30.30.40:FF:000016">
    <property type="entry name" value="RIMS-binding protein 2 isoform X2"/>
    <property type="match status" value="1"/>
</dbReference>
<keyword evidence="16" id="KW-1185">Reference proteome</keyword>
<feature type="region of interest" description="Disordered" evidence="13">
    <location>
        <begin position="753"/>
        <end position="824"/>
    </location>
</feature>
<dbReference type="GO" id="GO:0005886">
    <property type="term" value="C:plasma membrane"/>
    <property type="evidence" value="ECO:0007669"/>
    <property type="project" value="UniProtKB-SubCell"/>
</dbReference>
<dbReference type="GO" id="GO:0007274">
    <property type="term" value="P:neuromuscular synaptic transmission"/>
    <property type="evidence" value="ECO:0007669"/>
    <property type="project" value="TreeGrafter"/>
</dbReference>
<protein>
    <recommendedName>
        <fullName evidence="10">RIMS-binding protein 2</fullName>
    </recommendedName>
</protein>
<proteinExistence type="inferred from homology"/>
<feature type="domain" description="SH3" evidence="14">
    <location>
        <begin position="926"/>
        <end position="993"/>
    </location>
</feature>
<dbReference type="Ensembl" id="ENSMALT00000028406.1">
    <property type="protein sequence ID" value="ENSMALP00000027894.1"/>
    <property type="gene ID" value="ENSMALG00000019327.1"/>
</dbReference>
<feature type="compositionally biased region" description="Basic and acidic residues" evidence="13">
    <location>
        <begin position="778"/>
        <end position="789"/>
    </location>
</feature>
<dbReference type="FunFam" id="2.30.30.40:FF:000006">
    <property type="entry name" value="RIMS-binding protein 2 isoform X1"/>
    <property type="match status" value="1"/>
</dbReference>
<dbReference type="InterPro" id="IPR036028">
    <property type="entry name" value="SH3-like_dom_sf"/>
</dbReference>
<dbReference type="Gene3D" id="2.30.30.40">
    <property type="entry name" value="SH3 Domains"/>
    <property type="match status" value="3"/>
</dbReference>
<comment type="function">
    <text evidence="9">Plays a role in the synaptic transmission as bifunctional linker that interacts simultaneously with RIMS1, RIMS2, CACNA1D and CACNA1B.</text>
</comment>
<dbReference type="InterPro" id="IPR001452">
    <property type="entry name" value="SH3_domain"/>
</dbReference>
<dbReference type="InterPro" id="IPR040325">
    <property type="entry name" value="RIMBP1/2/3"/>
</dbReference>
<dbReference type="CDD" id="cd12013">
    <property type="entry name" value="SH3_RIM-BP_3"/>
    <property type="match status" value="1"/>
</dbReference>
<dbReference type="CDD" id="cd00063">
    <property type="entry name" value="FN3"/>
    <property type="match status" value="2"/>
</dbReference>
<dbReference type="Pfam" id="PF07653">
    <property type="entry name" value="SH3_2"/>
    <property type="match status" value="2"/>
</dbReference>
<reference evidence="15" key="2">
    <citation type="submission" date="2025-09" db="UniProtKB">
        <authorList>
            <consortium name="Ensembl"/>
        </authorList>
    </citation>
    <scope>IDENTIFICATION</scope>
</reference>
<evidence type="ECO:0000256" key="2">
    <source>
        <dbReference type="ARBA" id="ARBA00010749"/>
    </source>
</evidence>
<organism evidence="15 16">
    <name type="scientific">Monopterus albus</name>
    <name type="common">Swamp eel</name>
    <dbReference type="NCBI Taxonomy" id="43700"/>
    <lineage>
        <taxon>Eukaryota</taxon>
        <taxon>Metazoa</taxon>
        <taxon>Chordata</taxon>
        <taxon>Craniata</taxon>
        <taxon>Vertebrata</taxon>
        <taxon>Euteleostomi</taxon>
        <taxon>Actinopterygii</taxon>
        <taxon>Neopterygii</taxon>
        <taxon>Teleostei</taxon>
        <taxon>Neoteleostei</taxon>
        <taxon>Acanthomorphata</taxon>
        <taxon>Anabantaria</taxon>
        <taxon>Synbranchiformes</taxon>
        <taxon>Synbranchidae</taxon>
        <taxon>Monopterus</taxon>
    </lineage>
</organism>
<evidence type="ECO:0000256" key="5">
    <source>
        <dbReference type="ARBA" id="ARBA00022737"/>
    </source>
</evidence>
<dbReference type="PANTHER" id="PTHR14234">
    <property type="entry name" value="RIM BINDING PROTEIN-RELATED"/>
    <property type="match status" value="1"/>
</dbReference>
<dbReference type="SUPFAM" id="SSF49265">
    <property type="entry name" value="Fibronectin type III"/>
    <property type="match status" value="2"/>
</dbReference>
<dbReference type="PRINTS" id="PR00452">
    <property type="entry name" value="SH3DOMAIN"/>
</dbReference>
<dbReference type="Pfam" id="PF25523">
    <property type="entry name" value="Ig_RIMBP2"/>
    <property type="match status" value="1"/>
</dbReference>
<dbReference type="GO" id="GO:0045202">
    <property type="term" value="C:synapse"/>
    <property type="evidence" value="ECO:0007669"/>
    <property type="project" value="UniProtKB-SubCell"/>
</dbReference>
<comment type="subcellular location">
    <subcellularLocation>
        <location evidence="1">Cell membrane</location>
    </subcellularLocation>
    <subcellularLocation>
        <location evidence="8">Synapse</location>
    </subcellularLocation>
</comment>
<keyword evidence="12" id="KW-0175">Coiled coil</keyword>
<evidence type="ECO:0000313" key="15">
    <source>
        <dbReference type="Ensembl" id="ENSMALP00000027894.1"/>
    </source>
</evidence>
<dbReference type="Proteomes" id="UP000261600">
    <property type="component" value="Unplaced"/>
</dbReference>
<evidence type="ECO:0000256" key="7">
    <source>
        <dbReference type="ARBA" id="ARBA00023136"/>
    </source>
</evidence>
<dbReference type="SMART" id="SM00326">
    <property type="entry name" value="SH3"/>
    <property type="match status" value="3"/>
</dbReference>
<feature type="region of interest" description="Disordered" evidence="13">
    <location>
        <begin position="676"/>
        <end position="697"/>
    </location>
</feature>
<feature type="domain" description="SH3" evidence="14">
    <location>
        <begin position="154"/>
        <end position="221"/>
    </location>
</feature>
<reference evidence="15" key="1">
    <citation type="submission" date="2025-08" db="UniProtKB">
        <authorList>
            <consortium name="Ensembl"/>
        </authorList>
    </citation>
    <scope>IDENTIFICATION</scope>
</reference>
<evidence type="ECO:0000256" key="3">
    <source>
        <dbReference type="ARBA" id="ARBA00022443"/>
    </source>
</evidence>
<dbReference type="InterPro" id="IPR003961">
    <property type="entry name" value="FN3_dom"/>
</dbReference>
<dbReference type="InterPro" id="IPR013783">
    <property type="entry name" value="Ig-like_fold"/>
</dbReference>
<evidence type="ECO:0000256" key="13">
    <source>
        <dbReference type="SAM" id="MobiDB-lite"/>
    </source>
</evidence>
<keyword evidence="7" id="KW-0472">Membrane</keyword>
<evidence type="ECO:0000256" key="6">
    <source>
        <dbReference type="ARBA" id="ARBA00023018"/>
    </source>
</evidence>
<evidence type="ECO:0000256" key="11">
    <source>
        <dbReference type="PROSITE-ProRule" id="PRU00192"/>
    </source>
</evidence>
<accession>A0A3Q3K345</accession>
<keyword evidence="5" id="KW-0677">Repeat</keyword>